<evidence type="ECO:0000313" key="2">
    <source>
        <dbReference type="EMBL" id="KRX12308.1"/>
    </source>
</evidence>
<sequence length="72" mass="8182">LALRNRYFRTRSNALLPRGFLDSDKQVLRKDFSTPPTPKGESGSMRHWMVPPGGVTLQIGLLFLVWFSPLPI</sequence>
<feature type="non-terminal residue" evidence="2">
    <location>
        <position position="72"/>
    </location>
</feature>
<keyword evidence="3" id="KW-1185">Reference proteome</keyword>
<reference evidence="2 3" key="1">
    <citation type="submission" date="2015-01" db="EMBL/GenBank/DDBJ databases">
        <title>Evolution of Trichinella species and genotypes.</title>
        <authorList>
            <person name="Korhonen P.K."/>
            <person name="Edoardo P."/>
            <person name="Giuseppe L.R."/>
            <person name="Gasser R.B."/>
        </authorList>
    </citation>
    <scope>NUCLEOTIDE SEQUENCE [LARGE SCALE GENOMIC DNA]</scope>
    <source>
        <strain evidence="2">ISS37</strain>
    </source>
</reference>
<dbReference type="EMBL" id="JYDL01000525">
    <property type="protein sequence ID" value="KRX12308.1"/>
    <property type="molecule type" value="Genomic_DNA"/>
</dbReference>
<gene>
    <name evidence="2" type="ORF">T07_8369</name>
</gene>
<dbReference type="Proteomes" id="UP000054630">
    <property type="component" value="Unassembled WGS sequence"/>
</dbReference>
<dbReference type="OrthoDB" id="5912908at2759"/>
<comment type="caution">
    <text evidence="2">The sequence shown here is derived from an EMBL/GenBank/DDBJ whole genome shotgun (WGS) entry which is preliminary data.</text>
</comment>
<evidence type="ECO:0000313" key="3">
    <source>
        <dbReference type="Proteomes" id="UP000054630"/>
    </source>
</evidence>
<keyword evidence="1" id="KW-1133">Transmembrane helix</keyword>
<keyword evidence="1" id="KW-0472">Membrane</keyword>
<evidence type="ECO:0000256" key="1">
    <source>
        <dbReference type="SAM" id="Phobius"/>
    </source>
</evidence>
<dbReference type="AlphaFoldDB" id="A0A0V0RCS0"/>
<organism evidence="2 3">
    <name type="scientific">Trichinella nelsoni</name>
    <dbReference type="NCBI Taxonomy" id="6336"/>
    <lineage>
        <taxon>Eukaryota</taxon>
        <taxon>Metazoa</taxon>
        <taxon>Ecdysozoa</taxon>
        <taxon>Nematoda</taxon>
        <taxon>Enoplea</taxon>
        <taxon>Dorylaimia</taxon>
        <taxon>Trichinellida</taxon>
        <taxon>Trichinellidae</taxon>
        <taxon>Trichinella</taxon>
    </lineage>
</organism>
<feature type="transmembrane region" description="Helical" evidence="1">
    <location>
        <begin position="48"/>
        <end position="67"/>
    </location>
</feature>
<proteinExistence type="predicted"/>
<feature type="non-terminal residue" evidence="2">
    <location>
        <position position="1"/>
    </location>
</feature>
<accession>A0A0V0RCS0</accession>
<protein>
    <submittedName>
        <fullName evidence="2">Uncharacterized protein</fullName>
    </submittedName>
</protein>
<name>A0A0V0RCS0_9BILA</name>
<keyword evidence="1" id="KW-0812">Transmembrane</keyword>